<dbReference type="EMBL" id="WIXP02000008">
    <property type="protein sequence ID" value="KAF6206049.1"/>
    <property type="molecule type" value="Genomic_DNA"/>
</dbReference>
<dbReference type="AlphaFoldDB" id="A0A6A4JDR4"/>
<gene>
    <name evidence="2" type="ORF">GE061_017274</name>
</gene>
<feature type="compositionally biased region" description="Basic and acidic residues" evidence="1">
    <location>
        <begin position="92"/>
        <end position="102"/>
    </location>
</feature>
<proteinExistence type="predicted"/>
<evidence type="ECO:0000313" key="3">
    <source>
        <dbReference type="Proteomes" id="UP000466442"/>
    </source>
</evidence>
<evidence type="ECO:0000313" key="2">
    <source>
        <dbReference type="EMBL" id="KAF6206049.1"/>
    </source>
</evidence>
<accession>A0A6A4JDR4</accession>
<organism evidence="2 3">
    <name type="scientific">Apolygus lucorum</name>
    <name type="common">Small green plant bug</name>
    <name type="synonym">Lygocoris lucorum</name>
    <dbReference type="NCBI Taxonomy" id="248454"/>
    <lineage>
        <taxon>Eukaryota</taxon>
        <taxon>Metazoa</taxon>
        <taxon>Ecdysozoa</taxon>
        <taxon>Arthropoda</taxon>
        <taxon>Hexapoda</taxon>
        <taxon>Insecta</taxon>
        <taxon>Pterygota</taxon>
        <taxon>Neoptera</taxon>
        <taxon>Paraneoptera</taxon>
        <taxon>Hemiptera</taxon>
        <taxon>Heteroptera</taxon>
        <taxon>Panheteroptera</taxon>
        <taxon>Cimicomorpha</taxon>
        <taxon>Miridae</taxon>
        <taxon>Mirini</taxon>
        <taxon>Apolygus</taxon>
    </lineage>
</organism>
<protein>
    <submittedName>
        <fullName evidence="2">Uncharacterized protein</fullName>
    </submittedName>
</protein>
<feature type="region of interest" description="Disordered" evidence="1">
    <location>
        <begin position="92"/>
        <end position="115"/>
    </location>
</feature>
<comment type="caution">
    <text evidence="2">The sequence shown here is derived from an EMBL/GenBank/DDBJ whole genome shotgun (WGS) entry which is preliminary data.</text>
</comment>
<reference evidence="2" key="1">
    <citation type="journal article" date="2021" name="Mol. Ecol. Resour.">
        <title>Apolygus lucorum genome provides insights into omnivorousness and mesophyll feeding.</title>
        <authorList>
            <person name="Liu Y."/>
            <person name="Liu H."/>
            <person name="Wang H."/>
            <person name="Huang T."/>
            <person name="Liu B."/>
            <person name="Yang B."/>
            <person name="Yin L."/>
            <person name="Li B."/>
            <person name="Zhang Y."/>
            <person name="Zhang S."/>
            <person name="Jiang F."/>
            <person name="Zhang X."/>
            <person name="Ren Y."/>
            <person name="Wang B."/>
            <person name="Wang S."/>
            <person name="Lu Y."/>
            <person name="Wu K."/>
            <person name="Fan W."/>
            <person name="Wang G."/>
        </authorList>
    </citation>
    <scope>NUCLEOTIDE SEQUENCE</scope>
    <source>
        <strain evidence="2">12Hb</strain>
    </source>
</reference>
<keyword evidence="3" id="KW-1185">Reference proteome</keyword>
<dbReference type="Proteomes" id="UP000466442">
    <property type="component" value="Unassembled WGS sequence"/>
</dbReference>
<name>A0A6A4JDR4_APOLU</name>
<sequence length="140" mass="16341">MIGDDWMMIKEEAIIWEDQIKKEESIEADLMVKEEMTDEEGPVIKEELLFEEMMITENIKREDINHSSPQIVTDDAEFKVVLRKLTEEEICRRPSRNDEKQPSGDLENGVGRSSDLKAQIHQKAHERLQTGEIPPVWYTT</sequence>
<evidence type="ECO:0000256" key="1">
    <source>
        <dbReference type="SAM" id="MobiDB-lite"/>
    </source>
</evidence>